<keyword evidence="13" id="KW-1185">Reference proteome</keyword>
<keyword evidence="9" id="KW-0472">Membrane</keyword>
<dbReference type="UniPathway" id="UPA00767">
    <property type="reaction ID" value="UER00752"/>
</dbReference>
<evidence type="ECO:0000256" key="10">
    <source>
        <dbReference type="RuleBase" id="RU367121"/>
    </source>
</evidence>
<comment type="catalytic activity">
    <reaction evidence="10">
        <text>squalene + reduced [NADPH--hemoprotein reductase] + O2 = (S)-2,3-epoxysqualene + oxidized [NADPH--hemoprotein reductase] + H2O + H(+)</text>
        <dbReference type="Rhea" id="RHEA:25282"/>
        <dbReference type="Rhea" id="RHEA-COMP:11964"/>
        <dbReference type="Rhea" id="RHEA-COMP:11965"/>
        <dbReference type="ChEBI" id="CHEBI:15377"/>
        <dbReference type="ChEBI" id="CHEBI:15378"/>
        <dbReference type="ChEBI" id="CHEBI:15379"/>
        <dbReference type="ChEBI" id="CHEBI:15440"/>
        <dbReference type="ChEBI" id="CHEBI:15441"/>
        <dbReference type="ChEBI" id="CHEBI:57618"/>
        <dbReference type="ChEBI" id="CHEBI:58210"/>
        <dbReference type="EC" id="1.14.14.17"/>
    </reaction>
</comment>
<dbReference type="FunCoup" id="A0A1B7MMR2">
    <property type="interactions" value="171"/>
</dbReference>
<dbReference type="Gene3D" id="3.50.50.60">
    <property type="entry name" value="FAD/NAD(P)-binding domain"/>
    <property type="match status" value="1"/>
</dbReference>
<dbReference type="OrthoDB" id="1678617at2759"/>
<protein>
    <recommendedName>
        <fullName evidence="4 10">Squalene monooxygenase</fullName>
        <ecNumber evidence="4 10">1.14.14.17</ecNumber>
    </recommendedName>
</protein>
<dbReference type="GO" id="GO:0005789">
    <property type="term" value="C:endoplasmic reticulum membrane"/>
    <property type="evidence" value="ECO:0007669"/>
    <property type="project" value="UniProtKB-SubCell"/>
</dbReference>
<dbReference type="STRING" id="1314800.A0A1B7MMR2"/>
<evidence type="ECO:0000256" key="6">
    <source>
        <dbReference type="ARBA" id="ARBA00022827"/>
    </source>
</evidence>
<feature type="domain" description="Squalene epoxidase" evidence="11">
    <location>
        <begin position="155"/>
        <end position="418"/>
    </location>
</feature>
<keyword evidence="10" id="KW-0256">Endoplasmic reticulum</keyword>
<evidence type="ECO:0000256" key="5">
    <source>
        <dbReference type="ARBA" id="ARBA00022630"/>
    </source>
</evidence>
<comment type="similarity">
    <text evidence="3 10">Belongs to the squalene monooxygenase family.</text>
</comment>
<evidence type="ECO:0000256" key="3">
    <source>
        <dbReference type="ARBA" id="ARBA00008802"/>
    </source>
</evidence>
<dbReference type="EC" id="1.14.14.17" evidence="4 10"/>
<comment type="function">
    <text evidence="10">Catalyzes the stereospecific oxidation of squalene to (S)-2,3-epoxysqualene, and is considered to be a rate-limiting enzyme in steroid biosynthesis.</text>
</comment>
<dbReference type="PANTHER" id="PTHR10835:SF0">
    <property type="entry name" value="SQUALENE MONOOXYGENASE"/>
    <property type="match status" value="1"/>
</dbReference>
<evidence type="ECO:0000256" key="9">
    <source>
        <dbReference type="ARBA" id="ARBA00023136"/>
    </source>
</evidence>
<comment type="subcellular location">
    <subcellularLocation>
        <location evidence="10">Endoplasmic reticulum membrane</location>
        <topology evidence="10">Multi-pass membrane protein</topology>
    </subcellularLocation>
    <subcellularLocation>
        <location evidence="2">Microsome membrane</location>
        <topology evidence="2">Multi-pass membrane protein</topology>
    </subcellularLocation>
</comment>
<dbReference type="GO" id="GO:0050660">
    <property type="term" value="F:flavin adenine dinucleotide binding"/>
    <property type="evidence" value="ECO:0007669"/>
    <property type="project" value="UniProtKB-UniRule"/>
</dbReference>
<dbReference type="GO" id="GO:0006696">
    <property type="term" value="P:ergosterol biosynthetic process"/>
    <property type="evidence" value="ECO:0007669"/>
    <property type="project" value="TreeGrafter"/>
</dbReference>
<keyword evidence="7" id="KW-0492">Microsome</keyword>
<keyword evidence="8 10" id="KW-0560">Oxidoreductase</keyword>
<accession>A0A1B7MMR2</accession>
<dbReference type="InParanoid" id="A0A1B7MMR2"/>
<sequence length="494" mass="54742">MSSEYDILIVGAGIAGSSLAHALSQSSVTPRRIALLERSLVEPDRIVGELLQPGGVAFLNKLGLQGVLEGIDAIPEHGYAVVQDDRIVHIPYPDGREGRSFHHGRFVQGLREHARRANGVDVIEATVNELVEEEGTVVGVRATRSNGQEKEVFRADLTIIADGCFSNFRSVVQGPSARPSTTKSHFCGVVLKNAQLPMSQHGTVVLVHGHGPVLLYQISEHDTRMLVDVKNPVPSDLKTHIITKIMPSIPTQLHDPIHTALSSGRIRRMPNSFLPPSPQSHKRGVILLGDAWNMRHPLTGGGMTVALSDVYILSQHLNKVNDLRDWKQMKGILDRWWWERKGLAATINILSVALYDIFGADGECLSVLQNGCFKYFERGGESVRGPVSLLSGTAPSTSLLAYHFFYVAFYSIWVLFAHPRPIPAPCTSRESHMNGTTHSNGNGDVHIDDKHLDTCIMQMPSVLDYPRLFWLSGRVFWTACIVFGPLLWTEIRWW</sequence>
<dbReference type="AlphaFoldDB" id="A0A1B7MMR2"/>
<comment type="cofactor">
    <cofactor evidence="1 10">
        <name>FAD</name>
        <dbReference type="ChEBI" id="CHEBI:57692"/>
    </cofactor>
</comment>
<reference evidence="12 13" key="1">
    <citation type="submission" date="2016-06" db="EMBL/GenBank/DDBJ databases">
        <title>Comparative genomics of the ectomycorrhizal sister species Rhizopogon vinicolor and Rhizopogon vesiculosus (Basidiomycota: Boletales) reveals a divergence of the mating type B locus.</title>
        <authorList>
            <consortium name="DOE Joint Genome Institute"/>
            <person name="Mujic A.B."/>
            <person name="Kuo A."/>
            <person name="Tritt A."/>
            <person name="Lipzen A."/>
            <person name="Chen C."/>
            <person name="Johnson J."/>
            <person name="Sharma A."/>
            <person name="Barry K."/>
            <person name="Grigoriev I.V."/>
            <person name="Spatafora J.W."/>
        </authorList>
    </citation>
    <scope>NUCLEOTIDE SEQUENCE [LARGE SCALE GENOMIC DNA]</scope>
    <source>
        <strain evidence="12 13">AM-OR11-026</strain>
    </source>
</reference>
<dbReference type="InterPro" id="IPR013698">
    <property type="entry name" value="Squalene_epoxidase"/>
</dbReference>
<dbReference type="PRINTS" id="PR00420">
    <property type="entry name" value="RNGMNOXGNASE"/>
</dbReference>
<proteinExistence type="inferred from homology"/>
<evidence type="ECO:0000313" key="12">
    <source>
        <dbReference type="EMBL" id="OAX33890.1"/>
    </source>
</evidence>
<evidence type="ECO:0000256" key="8">
    <source>
        <dbReference type="ARBA" id="ARBA00023002"/>
    </source>
</evidence>
<keyword evidence="5 10" id="KW-0285">Flavoprotein</keyword>
<dbReference type="Pfam" id="PF08491">
    <property type="entry name" value="SE"/>
    <property type="match status" value="1"/>
</dbReference>
<evidence type="ECO:0000313" key="13">
    <source>
        <dbReference type="Proteomes" id="UP000092154"/>
    </source>
</evidence>
<evidence type="ECO:0000259" key="11">
    <source>
        <dbReference type="Pfam" id="PF08491"/>
    </source>
</evidence>
<keyword evidence="6 10" id="KW-0274">FAD</keyword>
<dbReference type="GO" id="GO:0004506">
    <property type="term" value="F:squalene monooxygenase activity"/>
    <property type="evidence" value="ECO:0007669"/>
    <property type="project" value="UniProtKB-UniRule"/>
</dbReference>
<dbReference type="EMBL" id="KV448689">
    <property type="protein sequence ID" value="OAX33890.1"/>
    <property type="molecule type" value="Genomic_DNA"/>
</dbReference>
<dbReference type="SUPFAM" id="SSF51905">
    <property type="entry name" value="FAD/NAD(P)-binding domain"/>
    <property type="match status" value="1"/>
</dbReference>
<evidence type="ECO:0000256" key="1">
    <source>
        <dbReference type="ARBA" id="ARBA00001974"/>
    </source>
</evidence>
<organism evidence="12 13">
    <name type="scientific">Rhizopogon vinicolor AM-OR11-026</name>
    <dbReference type="NCBI Taxonomy" id="1314800"/>
    <lineage>
        <taxon>Eukaryota</taxon>
        <taxon>Fungi</taxon>
        <taxon>Dikarya</taxon>
        <taxon>Basidiomycota</taxon>
        <taxon>Agaricomycotina</taxon>
        <taxon>Agaricomycetes</taxon>
        <taxon>Agaricomycetidae</taxon>
        <taxon>Boletales</taxon>
        <taxon>Suillineae</taxon>
        <taxon>Rhizopogonaceae</taxon>
        <taxon>Rhizopogon</taxon>
    </lineage>
</organism>
<evidence type="ECO:0000256" key="7">
    <source>
        <dbReference type="ARBA" id="ARBA00022848"/>
    </source>
</evidence>
<evidence type="ECO:0000256" key="2">
    <source>
        <dbReference type="ARBA" id="ARBA00004154"/>
    </source>
</evidence>
<evidence type="ECO:0000256" key="4">
    <source>
        <dbReference type="ARBA" id="ARBA00012312"/>
    </source>
</evidence>
<dbReference type="PANTHER" id="PTHR10835">
    <property type="entry name" value="SQUALENE MONOOXYGENASE"/>
    <property type="match status" value="1"/>
</dbReference>
<dbReference type="InterPro" id="IPR040125">
    <property type="entry name" value="Squalene_monox"/>
</dbReference>
<dbReference type="InterPro" id="IPR036188">
    <property type="entry name" value="FAD/NAD-bd_sf"/>
</dbReference>
<gene>
    <name evidence="12" type="ORF">K503DRAFT_725249</name>
</gene>
<dbReference type="Proteomes" id="UP000092154">
    <property type="component" value="Unassembled WGS sequence"/>
</dbReference>
<name>A0A1B7MMR2_9AGAM</name>